<evidence type="ECO:0000256" key="9">
    <source>
        <dbReference type="ARBA" id="ARBA00022692"/>
    </source>
</evidence>
<keyword evidence="16 21" id="KW-0472">Membrane</keyword>
<dbReference type="Pfam" id="PF00560">
    <property type="entry name" value="LRR_1"/>
    <property type="match status" value="1"/>
</dbReference>
<keyword evidence="18" id="KW-0325">Glycoprotein</keyword>
<dbReference type="InterPro" id="IPR051809">
    <property type="entry name" value="Plant_receptor-like_S/T_kinase"/>
</dbReference>
<sequence length="762" mass="83226">MSFVGLVKTFQLSNETDREALLAIKAMISGDPLGALSLWNDSVHFCTWQGVICGLRHQRVTILNMSSMGLVGSVSPHIGNLTFTRIIYLNDNNFHGIIPQETGRLFRLRFIGFANNSFQGPIPMNLGKLSGLDILSAPNNAFGTNGGGNELRNFLTSISNCSNLRILILTSNDFTGSLPHSIANLSTKLTTLRLNKNYISGSIPHGIENLASVSSLQLAENSLEGSIPDSIGKLSQLEQLNISTNSISGNIPSSMGNLSLLYILSLSYNMLNGSIPLSLGNCTKLMTIDLAYNNLTSAIPEQIFGLSSINYFSGNLFKGTIPSSLAQLKGMQVLDLSCNNLSGQIPSFLGEFTSIQYLNLSYNMFEGEVPSEGAFGTRSAFSVVGNNKLCGGITYLQLPACPAKVVEKRKKSFSRRVLIPLISTVVVVFVLLFCLLVVVYQVKRSMQPPSSTSILQGDFPKLSYSDLLQATNEFSSNNLIGEGSHANKSFVAECEALRTIRHRNLVKIITSCSSIDHKGEDFKALVFEFMENGSLEFWLHPRVIEQQDPKILNLGQRLNTAIDVASALDYLHYHCEPTIIHCDLKPSNVLLDADFFAHVGDFGLSRFLSATTSRSNRHPSSSIGIRGTVGYVAPEYGMGAEVSTQGDMYSYGVLLLEMFTGKRPTDNMFIDNTSLCSYAKMSVPDNVMDVVDPRIVVDVEEDPGKVEACLVSVLRIGISCCAELPSERMNARDVLVELNWIRNVLLGGGTTGMGWEETRMQN</sequence>
<keyword evidence="8" id="KW-0808">Transferase</keyword>
<dbReference type="EC" id="2.7.11.1" evidence="3"/>
<dbReference type="GO" id="GO:0005524">
    <property type="term" value="F:ATP binding"/>
    <property type="evidence" value="ECO:0007669"/>
    <property type="project" value="UniProtKB-KW"/>
</dbReference>
<keyword evidence="13 23" id="KW-0418">Kinase</keyword>
<dbReference type="FunFam" id="3.80.10.10:FF:000095">
    <property type="entry name" value="LRR receptor-like serine/threonine-protein kinase GSO1"/>
    <property type="match status" value="1"/>
</dbReference>
<evidence type="ECO:0000256" key="11">
    <source>
        <dbReference type="ARBA" id="ARBA00022737"/>
    </source>
</evidence>
<feature type="transmembrane region" description="Helical" evidence="21">
    <location>
        <begin position="417"/>
        <end position="440"/>
    </location>
</feature>
<organism evidence="23 24">
    <name type="scientific">Actinidia rufa</name>
    <dbReference type="NCBI Taxonomy" id="165716"/>
    <lineage>
        <taxon>Eukaryota</taxon>
        <taxon>Viridiplantae</taxon>
        <taxon>Streptophyta</taxon>
        <taxon>Embryophyta</taxon>
        <taxon>Tracheophyta</taxon>
        <taxon>Spermatophyta</taxon>
        <taxon>Magnoliopsida</taxon>
        <taxon>eudicotyledons</taxon>
        <taxon>Gunneridae</taxon>
        <taxon>Pentapetalae</taxon>
        <taxon>asterids</taxon>
        <taxon>Ericales</taxon>
        <taxon>Actinidiaceae</taxon>
        <taxon>Actinidia</taxon>
    </lineage>
</organism>
<dbReference type="Pfam" id="PF00069">
    <property type="entry name" value="Pkinase"/>
    <property type="match status" value="1"/>
</dbReference>
<evidence type="ECO:0000256" key="20">
    <source>
        <dbReference type="ARBA" id="ARBA00048679"/>
    </source>
</evidence>
<evidence type="ECO:0000256" key="8">
    <source>
        <dbReference type="ARBA" id="ARBA00022679"/>
    </source>
</evidence>
<reference evidence="23 24" key="1">
    <citation type="submission" date="2019-07" db="EMBL/GenBank/DDBJ databases">
        <title>De Novo Assembly of kiwifruit Actinidia rufa.</title>
        <authorList>
            <person name="Sugita-Konishi S."/>
            <person name="Sato K."/>
            <person name="Mori E."/>
            <person name="Abe Y."/>
            <person name="Kisaki G."/>
            <person name="Hamano K."/>
            <person name="Suezawa K."/>
            <person name="Otani M."/>
            <person name="Fukuda T."/>
            <person name="Manabe T."/>
            <person name="Gomi K."/>
            <person name="Tabuchi M."/>
            <person name="Akimitsu K."/>
            <person name="Kataoka I."/>
        </authorList>
    </citation>
    <scope>NUCLEOTIDE SEQUENCE [LARGE SCALE GENOMIC DNA]</scope>
    <source>
        <strain evidence="24">cv. Fuchu</strain>
    </source>
</reference>
<feature type="domain" description="Protein kinase" evidence="22">
    <location>
        <begin position="448"/>
        <end position="741"/>
    </location>
</feature>
<dbReference type="InterPro" id="IPR055414">
    <property type="entry name" value="LRR_R13L4/SHOC2-like"/>
</dbReference>
<dbReference type="InterPro" id="IPR032675">
    <property type="entry name" value="LRR_dom_sf"/>
</dbReference>
<evidence type="ECO:0000256" key="1">
    <source>
        <dbReference type="ARBA" id="ARBA00004162"/>
    </source>
</evidence>
<evidence type="ECO:0000256" key="3">
    <source>
        <dbReference type="ARBA" id="ARBA00012513"/>
    </source>
</evidence>
<comment type="similarity">
    <text evidence="2">Belongs to the protein kinase superfamily. Ser/Thr protein kinase family.</text>
</comment>
<name>A0A7J0GD34_9ERIC</name>
<protein>
    <recommendedName>
        <fullName evidence="3">non-specific serine/threonine protein kinase</fullName>
        <ecNumber evidence="3">2.7.11.1</ecNumber>
    </recommendedName>
</protein>
<evidence type="ECO:0000256" key="12">
    <source>
        <dbReference type="ARBA" id="ARBA00022741"/>
    </source>
</evidence>
<dbReference type="AlphaFoldDB" id="A0A7J0GD34"/>
<comment type="catalytic activity">
    <reaction evidence="19">
        <text>L-threonyl-[protein] + ATP = O-phospho-L-threonyl-[protein] + ADP + H(+)</text>
        <dbReference type="Rhea" id="RHEA:46608"/>
        <dbReference type="Rhea" id="RHEA-COMP:11060"/>
        <dbReference type="Rhea" id="RHEA-COMP:11605"/>
        <dbReference type="ChEBI" id="CHEBI:15378"/>
        <dbReference type="ChEBI" id="CHEBI:30013"/>
        <dbReference type="ChEBI" id="CHEBI:30616"/>
        <dbReference type="ChEBI" id="CHEBI:61977"/>
        <dbReference type="ChEBI" id="CHEBI:456216"/>
        <dbReference type="EC" id="2.7.11.1"/>
    </reaction>
</comment>
<keyword evidence="10" id="KW-0732">Signal</keyword>
<evidence type="ECO:0000256" key="6">
    <source>
        <dbReference type="ARBA" id="ARBA00022553"/>
    </source>
</evidence>
<keyword evidence="4" id="KW-1003">Cell membrane</keyword>
<evidence type="ECO:0000256" key="16">
    <source>
        <dbReference type="ARBA" id="ARBA00023136"/>
    </source>
</evidence>
<dbReference type="GO" id="GO:0005886">
    <property type="term" value="C:plasma membrane"/>
    <property type="evidence" value="ECO:0007669"/>
    <property type="project" value="UniProtKB-SubCell"/>
</dbReference>
<dbReference type="Gene3D" id="3.80.10.10">
    <property type="entry name" value="Ribonuclease Inhibitor"/>
    <property type="match status" value="2"/>
</dbReference>
<dbReference type="EMBL" id="BJWL01000020">
    <property type="protein sequence ID" value="GFZ08710.1"/>
    <property type="molecule type" value="Genomic_DNA"/>
</dbReference>
<dbReference type="SUPFAM" id="SSF52058">
    <property type="entry name" value="L domain-like"/>
    <property type="match status" value="1"/>
</dbReference>
<gene>
    <name evidence="23" type="ORF">Acr_20g0005180</name>
</gene>
<evidence type="ECO:0000313" key="23">
    <source>
        <dbReference type="EMBL" id="GFZ08710.1"/>
    </source>
</evidence>
<evidence type="ECO:0000256" key="7">
    <source>
        <dbReference type="ARBA" id="ARBA00022614"/>
    </source>
</evidence>
<dbReference type="InterPro" id="IPR008271">
    <property type="entry name" value="Ser/Thr_kinase_AS"/>
</dbReference>
<dbReference type="SUPFAM" id="SSF56112">
    <property type="entry name" value="Protein kinase-like (PK-like)"/>
    <property type="match status" value="1"/>
</dbReference>
<keyword evidence="24" id="KW-1185">Reference proteome</keyword>
<dbReference type="InterPro" id="IPR013210">
    <property type="entry name" value="LRR_N_plant-typ"/>
</dbReference>
<dbReference type="Gene3D" id="3.30.200.20">
    <property type="entry name" value="Phosphorylase Kinase, domain 1"/>
    <property type="match status" value="1"/>
</dbReference>
<dbReference type="GO" id="GO:0004674">
    <property type="term" value="F:protein serine/threonine kinase activity"/>
    <property type="evidence" value="ECO:0007669"/>
    <property type="project" value="UniProtKB-KW"/>
</dbReference>
<dbReference type="PANTHER" id="PTHR27008">
    <property type="entry name" value="OS04G0122200 PROTEIN"/>
    <property type="match status" value="1"/>
</dbReference>
<dbReference type="SMART" id="SM00220">
    <property type="entry name" value="S_TKc"/>
    <property type="match status" value="1"/>
</dbReference>
<evidence type="ECO:0000256" key="4">
    <source>
        <dbReference type="ARBA" id="ARBA00022475"/>
    </source>
</evidence>
<dbReference type="PROSITE" id="PS50011">
    <property type="entry name" value="PROTEIN_KINASE_DOM"/>
    <property type="match status" value="1"/>
</dbReference>
<evidence type="ECO:0000256" key="2">
    <source>
        <dbReference type="ARBA" id="ARBA00008684"/>
    </source>
</evidence>
<keyword evidence="7" id="KW-0433">Leucine-rich repeat</keyword>
<keyword evidence="6" id="KW-0597">Phosphoprotein</keyword>
<dbReference type="PROSITE" id="PS00108">
    <property type="entry name" value="PROTEIN_KINASE_ST"/>
    <property type="match status" value="1"/>
</dbReference>
<dbReference type="InterPro" id="IPR001611">
    <property type="entry name" value="Leu-rich_rpt"/>
</dbReference>
<evidence type="ECO:0000313" key="24">
    <source>
        <dbReference type="Proteomes" id="UP000585474"/>
    </source>
</evidence>
<evidence type="ECO:0000256" key="21">
    <source>
        <dbReference type="SAM" id="Phobius"/>
    </source>
</evidence>
<keyword evidence="11" id="KW-0677">Repeat</keyword>
<evidence type="ECO:0000259" key="22">
    <source>
        <dbReference type="PROSITE" id="PS50011"/>
    </source>
</evidence>
<evidence type="ECO:0000256" key="18">
    <source>
        <dbReference type="ARBA" id="ARBA00023180"/>
    </source>
</evidence>
<evidence type="ECO:0000256" key="17">
    <source>
        <dbReference type="ARBA" id="ARBA00023170"/>
    </source>
</evidence>
<comment type="subcellular location">
    <subcellularLocation>
        <location evidence="1">Cell membrane</location>
        <topology evidence="1">Single-pass membrane protein</topology>
    </subcellularLocation>
</comment>
<keyword evidence="15 21" id="KW-1133">Transmembrane helix</keyword>
<dbReference type="FunFam" id="1.10.510.10:FF:000358">
    <property type="entry name" value="Putative leucine-rich repeat receptor-like serine/threonine-protein kinase"/>
    <property type="match status" value="1"/>
</dbReference>
<keyword evidence="5" id="KW-0723">Serine/threonine-protein kinase</keyword>
<keyword evidence="9 21" id="KW-0812">Transmembrane</keyword>
<evidence type="ECO:0000256" key="10">
    <source>
        <dbReference type="ARBA" id="ARBA00022729"/>
    </source>
</evidence>
<evidence type="ECO:0000256" key="19">
    <source>
        <dbReference type="ARBA" id="ARBA00047899"/>
    </source>
</evidence>
<evidence type="ECO:0000256" key="14">
    <source>
        <dbReference type="ARBA" id="ARBA00022840"/>
    </source>
</evidence>
<dbReference type="OrthoDB" id="676979at2759"/>
<evidence type="ECO:0000256" key="5">
    <source>
        <dbReference type="ARBA" id="ARBA00022527"/>
    </source>
</evidence>
<comment type="catalytic activity">
    <reaction evidence="20">
        <text>L-seryl-[protein] + ATP = O-phospho-L-seryl-[protein] + ADP + H(+)</text>
        <dbReference type="Rhea" id="RHEA:17989"/>
        <dbReference type="Rhea" id="RHEA-COMP:9863"/>
        <dbReference type="Rhea" id="RHEA-COMP:11604"/>
        <dbReference type="ChEBI" id="CHEBI:15378"/>
        <dbReference type="ChEBI" id="CHEBI:29999"/>
        <dbReference type="ChEBI" id="CHEBI:30616"/>
        <dbReference type="ChEBI" id="CHEBI:83421"/>
        <dbReference type="ChEBI" id="CHEBI:456216"/>
        <dbReference type="EC" id="2.7.11.1"/>
    </reaction>
</comment>
<dbReference type="Proteomes" id="UP000585474">
    <property type="component" value="Unassembled WGS sequence"/>
</dbReference>
<dbReference type="InterPro" id="IPR000719">
    <property type="entry name" value="Prot_kinase_dom"/>
</dbReference>
<dbReference type="InterPro" id="IPR011009">
    <property type="entry name" value="Kinase-like_dom_sf"/>
</dbReference>
<keyword evidence="12" id="KW-0547">Nucleotide-binding</keyword>
<keyword evidence="17" id="KW-0675">Receptor</keyword>
<dbReference type="Pfam" id="PF23598">
    <property type="entry name" value="LRR_14"/>
    <property type="match status" value="1"/>
</dbReference>
<dbReference type="Pfam" id="PF08263">
    <property type="entry name" value="LRRNT_2"/>
    <property type="match status" value="1"/>
</dbReference>
<evidence type="ECO:0000256" key="15">
    <source>
        <dbReference type="ARBA" id="ARBA00022989"/>
    </source>
</evidence>
<comment type="caution">
    <text evidence="23">The sequence shown here is derived from an EMBL/GenBank/DDBJ whole genome shotgun (WGS) entry which is preliminary data.</text>
</comment>
<dbReference type="Gene3D" id="1.10.510.10">
    <property type="entry name" value="Transferase(Phosphotransferase) domain 1"/>
    <property type="match status" value="1"/>
</dbReference>
<evidence type="ECO:0000256" key="13">
    <source>
        <dbReference type="ARBA" id="ARBA00022777"/>
    </source>
</evidence>
<proteinExistence type="inferred from homology"/>
<dbReference type="PANTHER" id="PTHR27008:SF596">
    <property type="entry name" value="OS02G0215500 PROTEIN"/>
    <property type="match status" value="1"/>
</dbReference>
<keyword evidence="14" id="KW-0067">ATP-binding</keyword>
<accession>A0A7J0GD34</accession>